<dbReference type="InterPro" id="IPR042239">
    <property type="entry name" value="Nop_C"/>
</dbReference>
<evidence type="ECO:0000256" key="2">
    <source>
        <dbReference type="ARBA" id="ARBA00005572"/>
    </source>
</evidence>
<dbReference type="InterPro" id="IPR012976">
    <property type="entry name" value="NOSIC"/>
</dbReference>
<dbReference type="RefSeq" id="XP_014569564.1">
    <property type="nucleotide sequence ID" value="XM_014714078.1"/>
</dbReference>
<dbReference type="Gene3D" id="1.10.287.4070">
    <property type="match status" value="1"/>
</dbReference>
<dbReference type="Pfam" id="PF01798">
    <property type="entry name" value="Nop"/>
    <property type="match status" value="1"/>
</dbReference>
<feature type="compositionally biased region" description="Basic residues" evidence="10">
    <location>
        <begin position="396"/>
        <end position="407"/>
    </location>
</feature>
<dbReference type="SUPFAM" id="SSF50978">
    <property type="entry name" value="WD40 repeat-like"/>
    <property type="match status" value="1"/>
</dbReference>
<dbReference type="PROSITE" id="PS51358">
    <property type="entry name" value="NOP"/>
    <property type="match status" value="1"/>
</dbReference>
<dbReference type="GO" id="GO:0071011">
    <property type="term" value="C:precatalytic spliceosome"/>
    <property type="evidence" value="ECO:0007669"/>
    <property type="project" value="TreeGrafter"/>
</dbReference>
<dbReference type="OrthoDB" id="4771285at2759"/>
<dbReference type="SMART" id="SM00320">
    <property type="entry name" value="WD40"/>
    <property type="match status" value="5"/>
</dbReference>
<evidence type="ECO:0000259" key="11">
    <source>
        <dbReference type="PROSITE" id="PS51358"/>
    </source>
</evidence>
<feature type="region of interest" description="Disordered" evidence="10">
    <location>
        <begin position="1"/>
        <end position="71"/>
    </location>
</feature>
<comment type="similarity">
    <text evidence="3">Belongs to the WD repeat mio family.</text>
</comment>
<dbReference type="SMART" id="SM00931">
    <property type="entry name" value="NOSIC"/>
    <property type="match status" value="1"/>
</dbReference>
<feature type="domain" description="Nop" evidence="11">
    <location>
        <begin position="258"/>
        <end position="379"/>
    </location>
</feature>
<comment type="caution">
    <text evidence="12">The sequence shown here is derived from an EMBL/GenBank/DDBJ whole genome shotgun (WGS) entry which is preliminary data.</text>
</comment>
<dbReference type="PANTHER" id="PTHR13904:SF0">
    <property type="entry name" value="U4_U6 SMALL NUCLEAR RIBONUCLEOPROTEIN PRP31"/>
    <property type="match status" value="1"/>
</dbReference>
<comment type="subcellular location">
    <subcellularLocation>
        <location evidence="1">Nucleus</location>
    </subcellularLocation>
</comment>
<dbReference type="Pfam" id="PF21719">
    <property type="entry name" value="MIOS_a-sol"/>
    <property type="match status" value="1"/>
</dbReference>
<dbReference type="OMA" id="RTKAACW"/>
<dbReference type="Gene3D" id="2.130.10.10">
    <property type="entry name" value="YVTN repeat-like/Quinoprotein amine dehydrogenase"/>
    <property type="match status" value="2"/>
</dbReference>
<accession>G7DU66</accession>
<evidence type="ECO:0000256" key="10">
    <source>
        <dbReference type="SAM" id="MobiDB-lite"/>
    </source>
</evidence>
<dbReference type="InterPro" id="IPR049092">
    <property type="entry name" value="MIOS_a-sol"/>
</dbReference>
<dbReference type="Pfam" id="PF21720">
    <property type="entry name" value="MIOS_WD40"/>
    <property type="match status" value="1"/>
</dbReference>
<dbReference type="InterPro" id="IPR036070">
    <property type="entry name" value="Nop_dom_sf"/>
</dbReference>
<dbReference type="PANTHER" id="PTHR13904">
    <property type="entry name" value="PRE-MRNA SPLICING FACTOR PRP31"/>
    <property type="match status" value="1"/>
</dbReference>
<feature type="region of interest" description="Disordered" evidence="10">
    <location>
        <begin position="383"/>
        <end position="409"/>
    </location>
</feature>
<dbReference type="GO" id="GO:0003723">
    <property type="term" value="F:RNA binding"/>
    <property type="evidence" value="ECO:0007669"/>
    <property type="project" value="UniProtKB-KW"/>
</dbReference>
<feature type="compositionally biased region" description="Acidic residues" evidence="10">
    <location>
        <begin position="8"/>
        <end position="25"/>
    </location>
</feature>
<keyword evidence="5" id="KW-0747">Spliceosome</keyword>
<dbReference type="Gene3D" id="1.10.246.90">
    <property type="entry name" value="Nop domain"/>
    <property type="match status" value="1"/>
</dbReference>
<dbReference type="FunCoup" id="G7DU66">
    <property type="interactions" value="484"/>
</dbReference>
<name>G7DU66_MIXOS</name>
<dbReference type="Pfam" id="PF09785">
    <property type="entry name" value="Prp31_C"/>
    <property type="match status" value="1"/>
</dbReference>
<evidence type="ECO:0000256" key="9">
    <source>
        <dbReference type="ARBA" id="ARBA00023274"/>
    </source>
</evidence>
<dbReference type="SUPFAM" id="SSF89124">
    <property type="entry name" value="Nop domain"/>
    <property type="match status" value="1"/>
</dbReference>
<dbReference type="InterPro" id="IPR001680">
    <property type="entry name" value="WD40_rpt"/>
</dbReference>
<sequence>MSSLADELLADLDGSDDDAPADDYEAFATNGHVASVNGKGKGRASEDDEEMDERDEQEMKQEDDLLPIPEGGIAPAEELDAEEVEKMQTSTIDSVRQIAKLVSTARFRDTLAQVEQYSAQTPGDMSSSDSPEYRLIVQANNLAVEIDNEILLAYKFARDHYSPRFSELEQLLSDFAPTDYCRAVLAIGNPEDLGTPDLKGVLPSATVMVVTVTATTNAGRQLTAKEWQAVQDACAMIAQLEAARRTIIEHVKSRMSLLAPNLTVLLGTETATKLLGVAGGVTALSKMPACNIHLLGAQRKSASGIATGSHLVQRRHTGFIYASDLVMSQAEEYRVKAQRKIGAKVALAARIDARRQCKDGSFGLKVREDIETKLDKLAEPPPAKLTKALPVPAEGKKKRRGGKRARKAKEAYAMTELRKLQNRQMFGEAEEEDGAFDETKGLGMIGKATGSIRANVADTRTKAKMSKASKNRLSMLRAATSGSQTSGTASSLSFTPHQGLEIIDPTRANRVEEANKKWFAAGSFSHIPSKGSPVQAPQRCIAEMQAHRRLLWDPSGQSERFVVASSSDVKLYELGQERRRQTVKTVAAYSDLAAVRSLAWSYSHPNLIALGMLSGKCILLHMATSQSVEPNTPSTPGQVQLQARASRPCNSVAFCPSDPHLLATGLDKSRDYGLQVWDIETAAGVLQADMDAKAQTRLGAALSEPKPLMQHGPSEACSSVIFLAGSGSPTIVAGMGAKSLRSYDLRAPSTHQQSLVWSTRSVNGLCADPYDNHRFASYGDDNVVKIWDTRWPADSILSFSDDDASDKRKARDVYPARRALEPVKLTAIAFNSSRRGLLASSERDERALRIWNVIDGPASNALVEPQHRKTAAADSEVPVPLNRSRHEIPGLARPLLFSESLTPAFSQPIAAFAFAARTKGKSQTELVSVSRDGQIELVQLVPPMELAWHVSGDLVIARGSQGRLLNRVRVPPAEDEEPHTLDLDISSVMRRRAIAGYGVTNQSMASDTEPDLADMWSWLNHVDRLATTTTTRVRSIEFDYQGILSIVRGIAQGAQIASTPERASPQGRRSESAISVLDDVSRSLRKGEQARAKDAVFAEAVKDYNKLNNVPAFAPAATSRPAQRRLALHMLGADYALDSFEDATKRYEKAGQLEKAAAWTLFSGNTEQAVKILQRSKDPQIKLIAPALAGFLAQKDTLSSSKNAIFRDLCTSISGELDNPFSRAMMAYIANGDWSDILDEQGLPLRDRIAVALRFLSDDELVKMLQHLAKSAVQSGDLEGLVLLGLTPSGFDLLQAYIDRTGDVQTAAIVASYAPHRWQSTRAERWIGAYRRLLNKWKLYAQRAHFDIARGARSRAIAVTRPVVAPPTATRMFVRCNFCNEVVSAGSQSTQTRASETKRPANATERRKVTHCPKCGQSFPKCSICLQDLAVADDSQAHATGDIKAIASAWCYCQTCRHGGHAMHILEWFKRGHKTCPVADCDCACSRMR</sequence>
<evidence type="ECO:0000256" key="5">
    <source>
        <dbReference type="ARBA" id="ARBA00022728"/>
    </source>
</evidence>
<dbReference type="InterPro" id="IPR027105">
    <property type="entry name" value="Prp31"/>
</dbReference>
<evidence type="ECO:0000256" key="4">
    <source>
        <dbReference type="ARBA" id="ARBA00022664"/>
    </source>
</evidence>
<comment type="similarity">
    <text evidence="2">Belongs to the PRP31 family.</text>
</comment>
<dbReference type="GO" id="GO:0046540">
    <property type="term" value="C:U4/U6 x U5 tri-snRNP complex"/>
    <property type="evidence" value="ECO:0007669"/>
    <property type="project" value="InterPro"/>
</dbReference>
<dbReference type="InterPro" id="IPR015943">
    <property type="entry name" value="WD40/YVTN_repeat-like_dom_sf"/>
</dbReference>
<evidence type="ECO:0000313" key="13">
    <source>
        <dbReference type="Proteomes" id="UP000009131"/>
    </source>
</evidence>
<evidence type="ECO:0000256" key="6">
    <source>
        <dbReference type="ARBA" id="ARBA00022884"/>
    </source>
</evidence>
<dbReference type="GO" id="GO:0005687">
    <property type="term" value="C:U4 snRNP"/>
    <property type="evidence" value="ECO:0007669"/>
    <property type="project" value="TreeGrafter"/>
</dbReference>
<dbReference type="GO" id="GO:0000244">
    <property type="term" value="P:spliceosomal tri-snRNP complex assembly"/>
    <property type="evidence" value="ECO:0007669"/>
    <property type="project" value="InterPro"/>
</dbReference>
<proteinExistence type="inferred from homology"/>
<dbReference type="Proteomes" id="UP000009131">
    <property type="component" value="Unassembled WGS sequence"/>
</dbReference>
<evidence type="ECO:0000256" key="3">
    <source>
        <dbReference type="ARBA" id="ARBA00009713"/>
    </source>
</evidence>
<dbReference type="CDD" id="cd16691">
    <property type="entry name" value="mRING-H2-C3H3C2_Mio"/>
    <property type="match status" value="1"/>
</dbReference>
<dbReference type="eggNOG" id="KOG2574">
    <property type="taxonomic scope" value="Eukaryota"/>
</dbReference>
<reference evidence="12 13" key="2">
    <citation type="journal article" date="2012" name="Open Biol.">
        <title>Characteristics of nucleosomes and linker DNA regions on the genome of the basidiomycete Mixia osmundae revealed by mono- and dinucleosome mapping.</title>
        <authorList>
            <person name="Nishida H."/>
            <person name="Kondo S."/>
            <person name="Matsumoto T."/>
            <person name="Suzuki Y."/>
            <person name="Yoshikawa H."/>
            <person name="Taylor T.D."/>
            <person name="Sugiyama J."/>
        </authorList>
    </citation>
    <scope>NUCLEOTIDE SEQUENCE [LARGE SCALE GENOMIC DNA]</scope>
    <source>
        <strain evidence="13">CBS 9802 / IAM 14324 / JCM 22182 / KY 12970</strain>
    </source>
</reference>
<keyword evidence="6" id="KW-0694">RNA-binding</keyword>
<keyword evidence="9" id="KW-0687">Ribonucleoprotein</keyword>
<dbReference type="InterPro" id="IPR036322">
    <property type="entry name" value="WD40_repeat_dom_sf"/>
</dbReference>
<dbReference type="InterPro" id="IPR031488">
    <property type="entry name" value="Zn_ribbon_mio"/>
</dbReference>
<organism evidence="12 13">
    <name type="scientific">Mixia osmundae (strain CBS 9802 / IAM 14324 / JCM 22182 / KY 12970)</name>
    <dbReference type="NCBI Taxonomy" id="764103"/>
    <lineage>
        <taxon>Eukaryota</taxon>
        <taxon>Fungi</taxon>
        <taxon>Dikarya</taxon>
        <taxon>Basidiomycota</taxon>
        <taxon>Pucciniomycotina</taxon>
        <taxon>Mixiomycetes</taxon>
        <taxon>Mixiales</taxon>
        <taxon>Mixiaceae</taxon>
        <taxon>Mixia</taxon>
    </lineage>
</organism>
<dbReference type="InterPro" id="IPR002687">
    <property type="entry name" value="Nop_dom"/>
</dbReference>
<dbReference type="FunFam" id="1.10.246.90:FF:000002">
    <property type="entry name" value="U4/U6 small nuclear ribonucleoprotein Prp31"/>
    <property type="match status" value="1"/>
</dbReference>
<dbReference type="EMBL" id="BABT02000028">
    <property type="protein sequence ID" value="GAA94126.1"/>
    <property type="molecule type" value="Genomic_DNA"/>
</dbReference>
<keyword evidence="13" id="KW-1185">Reference proteome</keyword>
<dbReference type="Pfam" id="PF17034">
    <property type="entry name" value="zinc_ribbon_16"/>
    <property type="match status" value="1"/>
</dbReference>
<evidence type="ECO:0000256" key="8">
    <source>
        <dbReference type="ARBA" id="ARBA00023242"/>
    </source>
</evidence>
<evidence type="ECO:0000256" key="1">
    <source>
        <dbReference type="ARBA" id="ARBA00004123"/>
    </source>
</evidence>
<gene>
    <name evidence="12" type="primary">Mo00774</name>
    <name evidence="12" type="ORF">E5Q_00774</name>
</gene>
<reference evidence="12 13" key="1">
    <citation type="journal article" date="2011" name="J. Gen. Appl. Microbiol.">
        <title>Draft genome sequencing of the enigmatic basidiomycete Mixia osmundae.</title>
        <authorList>
            <person name="Nishida H."/>
            <person name="Nagatsuka Y."/>
            <person name="Sugiyama J."/>
        </authorList>
    </citation>
    <scope>NUCLEOTIDE SEQUENCE [LARGE SCALE GENOMIC DNA]</scope>
    <source>
        <strain evidence="13">CBS 9802 / IAM 14324 / JCM 22182 / KY 12970</strain>
    </source>
</reference>
<dbReference type="HOGENOM" id="CLU_249246_0_0_1"/>
<keyword evidence="7" id="KW-0508">mRNA splicing</keyword>
<keyword evidence="4" id="KW-0507">mRNA processing</keyword>
<protein>
    <recommendedName>
        <fullName evidence="11">Nop domain-containing protein</fullName>
    </recommendedName>
</protein>
<evidence type="ECO:0000256" key="7">
    <source>
        <dbReference type="ARBA" id="ARBA00023187"/>
    </source>
</evidence>
<dbReference type="eggNOG" id="KOG1008">
    <property type="taxonomic scope" value="Eukaryota"/>
</dbReference>
<evidence type="ECO:0000313" key="12">
    <source>
        <dbReference type="EMBL" id="GAA94126.1"/>
    </source>
</evidence>
<keyword evidence="8" id="KW-0539">Nucleus</keyword>
<dbReference type="STRING" id="764103.G7DU66"/>
<dbReference type="InterPro" id="IPR019175">
    <property type="entry name" value="Prp31_C"/>
</dbReference>
<dbReference type="FunFam" id="1.10.287.4070:FF:000003">
    <property type="entry name" value="U4/U6 small nuclear ribonucleoprotein PRP31"/>
    <property type="match status" value="1"/>
</dbReference>
<dbReference type="InParanoid" id="G7DU66"/>
<feature type="compositionally biased region" description="Acidic residues" evidence="10">
    <location>
        <begin position="46"/>
        <end position="56"/>
    </location>
</feature>